<accession>A0A0E9TD40</accession>
<evidence type="ECO:0000313" key="1">
    <source>
        <dbReference type="EMBL" id="JAH50795.1"/>
    </source>
</evidence>
<name>A0A0E9TD40_ANGAN</name>
<reference evidence="1" key="1">
    <citation type="submission" date="2014-11" db="EMBL/GenBank/DDBJ databases">
        <authorList>
            <person name="Amaro Gonzalez C."/>
        </authorList>
    </citation>
    <scope>NUCLEOTIDE SEQUENCE</scope>
</reference>
<reference evidence="1" key="2">
    <citation type="journal article" date="2015" name="Fish Shellfish Immunol.">
        <title>Early steps in the European eel (Anguilla anguilla)-Vibrio vulnificus interaction in the gills: Role of the RtxA13 toxin.</title>
        <authorList>
            <person name="Callol A."/>
            <person name="Pajuelo D."/>
            <person name="Ebbesson L."/>
            <person name="Teles M."/>
            <person name="MacKenzie S."/>
            <person name="Amaro C."/>
        </authorList>
    </citation>
    <scope>NUCLEOTIDE SEQUENCE</scope>
</reference>
<sequence>MKCVITASGYSGP</sequence>
<proteinExistence type="predicted"/>
<organism evidence="1">
    <name type="scientific">Anguilla anguilla</name>
    <name type="common">European freshwater eel</name>
    <name type="synonym">Muraena anguilla</name>
    <dbReference type="NCBI Taxonomy" id="7936"/>
    <lineage>
        <taxon>Eukaryota</taxon>
        <taxon>Metazoa</taxon>
        <taxon>Chordata</taxon>
        <taxon>Craniata</taxon>
        <taxon>Vertebrata</taxon>
        <taxon>Euteleostomi</taxon>
        <taxon>Actinopterygii</taxon>
        <taxon>Neopterygii</taxon>
        <taxon>Teleostei</taxon>
        <taxon>Anguilliformes</taxon>
        <taxon>Anguillidae</taxon>
        <taxon>Anguilla</taxon>
    </lineage>
</organism>
<dbReference type="EMBL" id="GBXM01057782">
    <property type="protein sequence ID" value="JAH50795.1"/>
    <property type="molecule type" value="Transcribed_RNA"/>
</dbReference>
<protein>
    <submittedName>
        <fullName evidence="1">Uncharacterized protein</fullName>
    </submittedName>
</protein>